<accession>A0A6V7VSI7</accession>
<proteinExistence type="predicted"/>
<gene>
    <name evidence="1" type="ORF">MENT_LOCUS29818</name>
</gene>
<comment type="caution">
    <text evidence="1">The sequence shown here is derived from an EMBL/GenBank/DDBJ whole genome shotgun (WGS) entry which is preliminary data.</text>
</comment>
<reference evidence="1 2" key="1">
    <citation type="submission" date="2020-08" db="EMBL/GenBank/DDBJ databases">
        <authorList>
            <person name="Koutsovoulos G."/>
            <person name="Danchin GJ E."/>
        </authorList>
    </citation>
    <scope>NUCLEOTIDE SEQUENCE [LARGE SCALE GENOMIC DNA]</scope>
</reference>
<evidence type="ECO:0000313" key="2">
    <source>
        <dbReference type="Proteomes" id="UP000580250"/>
    </source>
</evidence>
<dbReference type="AlphaFoldDB" id="A0A6V7VSI7"/>
<protein>
    <submittedName>
        <fullName evidence="1">Uncharacterized protein</fullName>
    </submittedName>
</protein>
<dbReference type="EMBL" id="CAJEWN010000307">
    <property type="protein sequence ID" value="CAD2177917.1"/>
    <property type="molecule type" value="Genomic_DNA"/>
</dbReference>
<sequence>MIPDPKQGLNVKQYQNKTAGMNQQSCNNSENCYNTVQHSGCSQSSESHYYTLIYKTSDVTITQQFFQQQQYIQSGTNTKQQIITSSQSEIANVSMGVSSTVVSMSQNNVKVSSAGEALNLGSGMSTYPFTIIIL</sequence>
<name>A0A6V7VSI7_MELEN</name>
<dbReference type="Proteomes" id="UP000580250">
    <property type="component" value="Unassembled WGS sequence"/>
</dbReference>
<organism evidence="1 2">
    <name type="scientific">Meloidogyne enterolobii</name>
    <name type="common">Root-knot nematode worm</name>
    <name type="synonym">Meloidogyne mayaguensis</name>
    <dbReference type="NCBI Taxonomy" id="390850"/>
    <lineage>
        <taxon>Eukaryota</taxon>
        <taxon>Metazoa</taxon>
        <taxon>Ecdysozoa</taxon>
        <taxon>Nematoda</taxon>
        <taxon>Chromadorea</taxon>
        <taxon>Rhabditida</taxon>
        <taxon>Tylenchina</taxon>
        <taxon>Tylenchomorpha</taxon>
        <taxon>Tylenchoidea</taxon>
        <taxon>Meloidogynidae</taxon>
        <taxon>Meloidogyninae</taxon>
        <taxon>Meloidogyne</taxon>
    </lineage>
</organism>
<evidence type="ECO:0000313" key="1">
    <source>
        <dbReference type="EMBL" id="CAD2177917.1"/>
    </source>
</evidence>